<dbReference type="AlphaFoldDB" id="A0A381XCD3"/>
<sequence>AKKLIMARDIHSNKFIITSQGFYKLYIFLKKKQFKTND</sequence>
<feature type="non-terminal residue" evidence="1">
    <location>
        <position position="1"/>
    </location>
</feature>
<organism evidence="1">
    <name type="scientific">marine metagenome</name>
    <dbReference type="NCBI Taxonomy" id="408172"/>
    <lineage>
        <taxon>unclassified sequences</taxon>
        <taxon>metagenomes</taxon>
        <taxon>ecological metagenomes</taxon>
    </lineage>
</organism>
<name>A0A381XCD3_9ZZZZ</name>
<evidence type="ECO:0000313" key="1">
    <source>
        <dbReference type="EMBL" id="SVA61847.1"/>
    </source>
</evidence>
<gene>
    <name evidence="1" type="ORF">METZ01_LOCUS114701</name>
</gene>
<dbReference type="EMBL" id="UINC01014510">
    <property type="protein sequence ID" value="SVA61847.1"/>
    <property type="molecule type" value="Genomic_DNA"/>
</dbReference>
<proteinExistence type="predicted"/>
<protein>
    <submittedName>
        <fullName evidence="1">Uncharacterized protein</fullName>
    </submittedName>
</protein>
<reference evidence="1" key="1">
    <citation type="submission" date="2018-05" db="EMBL/GenBank/DDBJ databases">
        <authorList>
            <person name="Lanie J.A."/>
            <person name="Ng W.-L."/>
            <person name="Kazmierczak K.M."/>
            <person name="Andrzejewski T.M."/>
            <person name="Davidsen T.M."/>
            <person name="Wayne K.J."/>
            <person name="Tettelin H."/>
            <person name="Glass J.I."/>
            <person name="Rusch D."/>
            <person name="Podicherti R."/>
            <person name="Tsui H.-C.T."/>
            <person name="Winkler M.E."/>
        </authorList>
    </citation>
    <scope>NUCLEOTIDE SEQUENCE</scope>
</reference>
<accession>A0A381XCD3</accession>